<organism evidence="16 17">
    <name type="scientific">Limnobacter litoralis</name>
    <dbReference type="NCBI Taxonomy" id="481366"/>
    <lineage>
        <taxon>Bacteria</taxon>
        <taxon>Pseudomonadati</taxon>
        <taxon>Pseudomonadota</taxon>
        <taxon>Betaproteobacteria</taxon>
        <taxon>Burkholderiales</taxon>
        <taxon>Burkholderiaceae</taxon>
        <taxon>Limnobacter</taxon>
    </lineage>
</organism>
<dbReference type="InterPro" id="IPR002500">
    <property type="entry name" value="PAPS_reduct_dom"/>
</dbReference>
<dbReference type="InterPro" id="IPR011798">
    <property type="entry name" value="APS_reductase"/>
</dbReference>
<feature type="binding site" evidence="14">
    <location>
        <position position="124"/>
    </location>
    <ligand>
        <name>[4Fe-4S] cluster</name>
        <dbReference type="ChEBI" id="CHEBI:49883"/>
    </ligand>
</feature>
<keyword evidence="5 14" id="KW-0408">Iron</keyword>
<dbReference type="Proteomes" id="UP001156664">
    <property type="component" value="Unassembled WGS sequence"/>
</dbReference>
<sequence>MSEVISIFRGPNQPDTDIGDKVQQLEQLLRGAAGEFNSIRLASSLAAEDNILFDVIARLELNIEVFSLNTGRLHAETVAVADQLLAKYGRTVQWITPVQAAVDHYVSTHGKDAFYESVDLRKACCNIRKVEPLARALAGAQAWITGQRQAQAATRTTLPEREIDAARDMIKFNPLAAWSEADVWTYIRQYKVPVNALHFQGFPSIGCEPCTRAVTLGEDIRAGRWWWEDPASKECGLHSSNLKRANSQ</sequence>
<dbReference type="EC" id="1.8.4.10" evidence="9 14"/>
<dbReference type="CDD" id="cd23945">
    <property type="entry name" value="PAPS_reductase"/>
    <property type="match status" value="1"/>
</dbReference>
<evidence type="ECO:0000256" key="14">
    <source>
        <dbReference type="HAMAP-Rule" id="MF_00063"/>
    </source>
</evidence>
<feature type="binding site" evidence="14">
    <location>
        <position position="207"/>
    </location>
    <ligand>
        <name>[4Fe-4S] cluster</name>
        <dbReference type="ChEBI" id="CHEBI:49883"/>
    </ligand>
</feature>
<dbReference type="PANTHER" id="PTHR46482">
    <property type="entry name" value="5'-ADENYLYLSULFATE REDUCTASE 3, CHLOROPLASTIC"/>
    <property type="match status" value="1"/>
</dbReference>
<evidence type="ECO:0000259" key="15">
    <source>
        <dbReference type="Pfam" id="PF01507"/>
    </source>
</evidence>
<comment type="catalytic activity">
    <reaction evidence="13 14">
        <text>[thioredoxin]-disulfide + sulfite + AMP + 2 H(+) = adenosine 5'-phosphosulfate + [thioredoxin]-dithiol</text>
        <dbReference type="Rhea" id="RHEA:21976"/>
        <dbReference type="Rhea" id="RHEA-COMP:10698"/>
        <dbReference type="Rhea" id="RHEA-COMP:10700"/>
        <dbReference type="ChEBI" id="CHEBI:15378"/>
        <dbReference type="ChEBI" id="CHEBI:17359"/>
        <dbReference type="ChEBI" id="CHEBI:29950"/>
        <dbReference type="ChEBI" id="CHEBI:50058"/>
        <dbReference type="ChEBI" id="CHEBI:58243"/>
        <dbReference type="ChEBI" id="CHEBI:456215"/>
        <dbReference type="EC" id="1.8.4.10"/>
    </reaction>
</comment>
<keyword evidence="17" id="KW-1185">Reference proteome</keyword>
<dbReference type="NCBIfam" id="NF002537">
    <property type="entry name" value="PRK02090.1"/>
    <property type="match status" value="1"/>
</dbReference>
<dbReference type="SUPFAM" id="SSF52402">
    <property type="entry name" value="Adenine nucleotide alpha hydrolases-like"/>
    <property type="match status" value="1"/>
</dbReference>
<dbReference type="Gene3D" id="3.40.50.620">
    <property type="entry name" value="HUPs"/>
    <property type="match status" value="1"/>
</dbReference>
<evidence type="ECO:0000256" key="1">
    <source>
        <dbReference type="ARBA" id="ARBA00009732"/>
    </source>
</evidence>
<evidence type="ECO:0000256" key="12">
    <source>
        <dbReference type="ARBA" id="ARBA00032041"/>
    </source>
</evidence>
<comment type="subcellular location">
    <subcellularLocation>
        <location evidence="14">Cytoplasm</location>
    </subcellularLocation>
</comment>
<accession>A0ABQ5YSE8</accession>
<feature type="domain" description="Phosphoadenosine phosphosulphate reductase" evidence="15">
    <location>
        <begin position="41"/>
        <end position="213"/>
    </location>
</feature>
<evidence type="ECO:0000256" key="13">
    <source>
        <dbReference type="ARBA" id="ARBA00048441"/>
    </source>
</evidence>
<evidence type="ECO:0000256" key="9">
    <source>
        <dbReference type="ARBA" id="ARBA00024386"/>
    </source>
</evidence>
<feature type="binding site" evidence="14">
    <location>
        <position position="210"/>
    </location>
    <ligand>
        <name>[4Fe-4S] cluster</name>
        <dbReference type="ChEBI" id="CHEBI:49883"/>
    </ligand>
</feature>
<evidence type="ECO:0000256" key="7">
    <source>
        <dbReference type="ARBA" id="ARBA00024298"/>
    </source>
</evidence>
<dbReference type="HAMAP" id="MF_00063">
    <property type="entry name" value="CysH"/>
    <property type="match status" value="1"/>
</dbReference>
<feature type="binding site" evidence="14">
    <location>
        <position position="125"/>
    </location>
    <ligand>
        <name>[4Fe-4S] cluster</name>
        <dbReference type="ChEBI" id="CHEBI:49883"/>
    </ligand>
</feature>
<comment type="pathway">
    <text evidence="8 14">Sulfur metabolism; hydrogen sulfide biosynthesis; sulfite from sulfate.</text>
</comment>
<keyword evidence="4 14" id="KW-0560">Oxidoreductase</keyword>
<comment type="cofactor">
    <cofactor evidence="14">
        <name>[4Fe-4S] cluster</name>
        <dbReference type="ChEBI" id="CHEBI:49883"/>
    </cofactor>
    <text evidence="14">Binds 1 [4Fe-4S] cluster per subunit.</text>
</comment>
<name>A0ABQ5YSE8_9BURK</name>
<evidence type="ECO:0000256" key="2">
    <source>
        <dbReference type="ARBA" id="ARBA00022490"/>
    </source>
</evidence>
<gene>
    <name evidence="14 16" type="primary">cysH</name>
    <name evidence="16" type="ORF">GCM10007875_12890</name>
</gene>
<evidence type="ECO:0000313" key="17">
    <source>
        <dbReference type="Proteomes" id="UP001156664"/>
    </source>
</evidence>
<evidence type="ECO:0000256" key="8">
    <source>
        <dbReference type="ARBA" id="ARBA00024327"/>
    </source>
</evidence>
<comment type="function">
    <text evidence="7 14">Catalyzes the formation of sulfite from adenosine 5'-phosphosulfate (APS) using thioredoxin as an electron donor.</text>
</comment>
<dbReference type="NCBIfam" id="TIGR02055">
    <property type="entry name" value="APS_reductase"/>
    <property type="match status" value="1"/>
</dbReference>
<evidence type="ECO:0000256" key="6">
    <source>
        <dbReference type="ARBA" id="ARBA00023014"/>
    </source>
</evidence>
<reference evidence="17" key="1">
    <citation type="journal article" date="2019" name="Int. J. Syst. Evol. Microbiol.">
        <title>The Global Catalogue of Microorganisms (GCM) 10K type strain sequencing project: providing services to taxonomists for standard genome sequencing and annotation.</title>
        <authorList>
            <consortium name="The Broad Institute Genomics Platform"/>
            <consortium name="The Broad Institute Genome Sequencing Center for Infectious Disease"/>
            <person name="Wu L."/>
            <person name="Ma J."/>
        </authorList>
    </citation>
    <scope>NUCLEOTIDE SEQUENCE [LARGE SCALE GENOMIC DNA]</scope>
    <source>
        <strain evidence="17">NBRC 105857</strain>
    </source>
</reference>
<evidence type="ECO:0000256" key="3">
    <source>
        <dbReference type="ARBA" id="ARBA00022723"/>
    </source>
</evidence>
<dbReference type="EMBL" id="BSOJ01000012">
    <property type="protein sequence ID" value="GLR26201.1"/>
    <property type="molecule type" value="Genomic_DNA"/>
</dbReference>
<dbReference type="PIRSF" id="PIRSF000857">
    <property type="entry name" value="PAPS_reductase"/>
    <property type="match status" value="1"/>
</dbReference>
<dbReference type="RefSeq" id="WP_284280693.1">
    <property type="nucleotide sequence ID" value="NZ_BSOJ01000012.1"/>
</dbReference>
<evidence type="ECO:0000256" key="4">
    <source>
        <dbReference type="ARBA" id="ARBA00023002"/>
    </source>
</evidence>
<keyword evidence="3 14" id="KW-0479">Metal-binding</keyword>
<evidence type="ECO:0000256" key="11">
    <source>
        <dbReference type="ARBA" id="ARBA00030894"/>
    </source>
</evidence>
<evidence type="ECO:0000256" key="10">
    <source>
        <dbReference type="ARBA" id="ARBA00029514"/>
    </source>
</evidence>
<evidence type="ECO:0000256" key="5">
    <source>
        <dbReference type="ARBA" id="ARBA00023004"/>
    </source>
</evidence>
<keyword evidence="6 14" id="KW-0411">Iron-sulfur</keyword>
<feature type="active site" description="Nucleophile; cysteine thiosulfonate intermediate" evidence="14">
    <location>
        <position position="235"/>
    </location>
</feature>
<proteinExistence type="inferred from homology"/>
<keyword evidence="2 14" id="KW-0963">Cytoplasm</keyword>
<protein>
    <recommendedName>
        <fullName evidence="10 14">Adenosine 5'-phosphosulfate reductase</fullName>
        <shortName evidence="14">APS reductase</shortName>
        <ecNumber evidence="9 14">1.8.4.10</ecNumber>
    </recommendedName>
    <alternativeName>
        <fullName evidence="12 14">5'-adenylylsulfate reductase</fullName>
    </alternativeName>
    <alternativeName>
        <fullName evidence="11 14">Thioredoxin-dependent 5'-adenylylsulfate reductase</fullName>
    </alternativeName>
</protein>
<comment type="caution">
    <text evidence="16">The sequence shown here is derived from an EMBL/GenBank/DDBJ whole genome shotgun (WGS) entry which is preliminary data.</text>
</comment>
<dbReference type="InterPro" id="IPR004511">
    <property type="entry name" value="PAPS/APS_Rdtase"/>
</dbReference>
<comment type="similarity">
    <text evidence="1 14">Belongs to the PAPS reductase family. CysH subfamily.</text>
</comment>
<dbReference type="Pfam" id="PF01507">
    <property type="entry name" value="PAPS_reduct"/>
    <property type="match status" value="1"/>
</dbReference>
<evidence type="ECO:0000313" key="16">
    <source>
        <dbReference type="EMBL" id="GLR26201.1"/>
    </source>
</evidence>
<dbReference type="PANTHER" id="PTHR46482:SF9">
    <property type="entry name" value="5'-ADENYLYLSULFATE REDUCTASE 1, CHLOROPLASTIC"/>
    <property type="match status" value="1"/>
</dbReference>
<dbReference type="InterPro" id="IPR014729">
    <property type="entry name" value="Rossmann-like_a/b/a_fold"/>
</dbReference>